<dbReference type="RefSeq" id="WP_159453336.1">
    <property type="nucleotide sequence ID" value="NZ_FXAP01000002.1"/>
</dbReference>
<name>A0A3N2C6W9_9MICO</name>
<evidence type="ECO:0000313" key="2">
    <source>
        <dbReference type="EMBL" id="ROR83266.1"/>
    </source>
</evidence>
<dbReference type="AlphaFoldDB" id="A0A3N2C6W9"/>
<dbReference type="Proteomes" id="UP000266915">
    <property type="component" value="Unassembled WGS sequence"/>
</dbReference>
<accession>A0A3N2C6W9</accession>
<evidence type="ECO:0000256" key="1">
    <source>
        <dbReference type="SAM" id="Phobius"/>
    </source>
</evidence>
<dbReference type="EMBL" id="RKHL01000001">
    <property type="protein sequence ID" value="ROR83266.1"/>
    <property type="molecule type" value="Genomic_DNA"/>
</dbReference>
<organism evidence="2 3">
    <name type="scientific">Plantibacter flavus</name>
    <dbReference type="NCBI Taxonomy" id="150123"/>
    <lineage>
        <taxon>Bacteria</taxon>
        <taxon>Bacillati</taxon>
        <taxon>Actinomycetota</taxon>
        <taxon>Actinomycetes</taxon>
        <taxon>Micrococcales</taxon>
        <taxon>Microbacteriaceae</taxon>
        <taxon>Plantibacter</taxon>
    </lineage>
</organism>
<keyword evidence="3" id="KW-1185">Reference proteome</keyword>
<keyword evidence="1" id="KW-0812">Transmembrane</keyword>
<proteinExistence type="predicted"/>
<protein>
    <submittedName>
        <fullName evidence="2">Uncharacterized protein</fullName>
    </submittedName>
</protein>
<gene>
    <name evidence="2" type="ORF">EDD42_3377</name>
</gene>
<keyword evidence="1" id="KW-1133">Transmembrane helix</keyword>
<sequence length="50" mass="5226">MRPRRDSGARRRSSADQLPTVGIGIIATVILVAAVVLVVGFIVVLVLGGR</sequence>
<evidence type="ECO:0000313" key="3">
    <source>
        <dbReference type="Proteomes" id="UP000266915"/>
    </source>
</evidence>
<reference evidence="2 3" key="1">
    <citation type="submission" date="2018-11" db="EMBL/GenBank/DDBJ databases">
        <title>Sequencing the genomes of 1000 actinobacteria strains.</title>
        <authorList>
            <person name="Klenk H.-P."/>
        </authorList>
    </citation>
    <scope>NUCLEOTIDE SEQUENCE [LARGE SCALE GENOMIC DNA]</scope>
    <source>
        <strain evidence="2 3">DSM 14012</strain>
    </source>
</reference>
<keyword evidence="1" id="KW-0472">Membrane</keyword>
<comment type="caution">
    <text evidence="2">The sequence shown here is derived from an EMBL/GenBank/DDBJ whole genome shotgun (WGS) entry which is preliminary data.</text>
</comment>
<feature type="transmembrane region" description="Helical" evidence="1">
    <location>
        <begin position="21"/>
        <end position="47"/>
    </location>
</feature>